<evidence type="ECO:0000313" key="6">
    <source>
        <dbReference type="EMBL" id="RPA75247.1"/>
    </source>
</evidence>
<dbReference type="InterPro" id="IPR008972">
    <property type="entry name" value="Cupredoxin"/>
</dbReference>
<comment type="similarity">
    <text evidence="1">Belongs to the multicopper oxidase family.</text>
</comment>
<accession>A0A3N4HPM1</accession>
<feature type="domain" description="Plastocyanin-like" evidence="5">
    <location>
        <begin position="233"/>
        <end position="322"/>
    </location>
</feature>
<dbReference type="EMBL" id="ML119768">
    <property type="protein sequence ID" value="RPA75247.1"/>
    <property type="molecule type" value="Genomic_DNA"/>
</dbReference>
<evidence type="ECO:0000313" key="7">
    <source>
        <dbReference type="Proteomes" id="UP000275078"/>
    </source>
</evidence>
<dbReference type="Gene3D" id="2.60.40.420">
    <property type="entry name" value="Cupredoxins - blue copper proteins"/>
    <property type="match status" value="2"/>
</dbReference>
<feature type="domain" description="Plastocyanin-like" evidence="4">
    <location>
        <begin position="4"/>
        <end position="85"/>
    </location>
</feature>
<dbReference type="PROSITE" id="PS00080">
    <property type="entry name" value="MULTICOPPER_OXIDASE2"/>
    <property type="match status" value="1"/>
</dbReference>
<dbReference type="GO" id="GO:0005507">
    <property type="term" value="F:copper ion binding"/>
    <property type="evidence" value="ECO:0007669"/>
    <property type="project" value="InterPro"/>
</dbReference>
<dbReference type="AlphaFoldDB" id="A0A3N4HPM1"/>
<gene>
    <name evidence="6" type="ORF">BJ508DRAFT_418233</name>
</gene>
<dbReference type="InterPro" id="IPR001117">
    <property type="entry name" value="Cu-oxidase_2nd"/>
</dbReference>
<dbReference type="GO" id="GO:0016491">
    <property type="term" value="F:oxidoreductase activity"/>
    <property type="evidence" value="ECO:0007669"/>
    <property type="project" value="UniProtKB-KW"/>
</dbReference>
<evidence type="ECO:0000259" key="5">
    <source>
        <dbReference type="Pfam" id="PF07731"/>
    </source>
</evidence>
<dbReference type="InterPro" id="IPR011706">
    <property type="entry name" value="Cu-oxidase_C"/>
</dbReference>
<reference evidence="6 7" key="1">
    <citation type="journal article" date="2018" name="Nat. Ecol. Evol.">
        <title>Pezizomycetes genomes reveal the molecular basis of ectomycorrhizal truffle lifestyle.</title>
        <authorList>
            <person name="Murat C."/>
            <person name="Payen T."/>
            <person name="Noel B."/>
            <person name="Kuo A."/>
            <person name="Morin E."/>
            <person name="Chen J."/>
            <person name="Kohler A."/>
            <person name="Krizsan K."/>
            <person name="Balestrini R."/>
            <person name="Da Silva C."/>
            <person name="Montanini B."/>
            <person name="Hainaut M."/>
            <person name="Levati E."/>
            <person name="Barry K.W."/>
            <person name="Belfiori B."/>
            <person name="Cichocki N."/>
            <person name="Clum A."/>
            <person name="Dockter R.B."/>
            <person name="Fauchery L."/>
            <person name="Guy J."/>
            <person name="Iotti M."/>
            <person name="Le Tacon F."/>
            <person name="Lindquist E.A."/>
            <person name="Lipzen A."/>
            <person name="Malagnac F."/>
            <person name="Mello A."/>
            <person name="Molinier V."/>
            <person name="Miyauchi S."/>
            <person name="Poulain J."/>
            <person name="Riccioni C."/>
            <person name="Rubini A."/>
            <person name="Sitrit Y."/>
            <person name="Splivallo R."/>
            <person name="Traeger S."/>
            <person name="Wang M."/>
            <person name="Zifcakova L."/>
            <person name="Wipf D."/>
            <person name="Zambonelli A."/>
            <person name="Paolocci F."/>
            <person name="Nowrousian M."/>
            <person name="Ottonello S."/>
            <person name="Baldrian P."/>
            <person name="Spatafora J.W."/>
            <person name="Henrissat B."/>
            <person name="Nagy L.G."/>
            <person name="Aury J.M."/>
            <person name="Wincker P."/>
            <person name="Grigoriev I.V."/>
            <person name="Bonfante P."/>
            <person name="Martin F.M."/>
        </authorList>
    </citation>
    <scope>NUCLEOTIDE SEQUENCE [LARGE SCALE GENOMIC DNA]</scope>
    <source>
        <strain evidence="6 7">RN42</strain>
    </source>
</reference>
<dbReference type="PANTHER" id="PTHR11709">
    <property type="entry name" value="MULTI-COPPER OXIDASE"/>
    <property type="match status" value="1"/>
</dbReference>
<evidence type="ECO:0000259" key="4">
    <source>
        <dbReference type="Pfam" id="PF00394"/>
    </source>
</evidence>
<organism evidence="6 7">
    <name type="scientific">Ascobolus immersus RN42</name>
    <dbReference type="NCBI Taxonomy" id="1160509"/>
    <lineage>
        <taxon>Eukaryota</taxon>
        <taxon>Fungi</taxon>
        <taxon>Dikarya</taxon>
        <taxon>Ascomycota</taxon>
        <taxon>Pezizomycotina</taxon>
        <taxon>Pezizomycetes</taxon>
        <taxon>Pezizales</taxon>
        <taxon>Ascobolaceae</taxon>
        <taxon>Ascobolus</taxon>
    </lineage>
</organism>
<evidence type="ECO:0000256" key="1">
    <source>
        <dbReference type="ARBA" id="ARBA00010609"/>
    </source>
</evidence>
<name>A0A3N4HPM1_ASCIM</name>
<dbReference type="Proteomes" id="UP000275078">
    <property type="component" value="Unassembled WGS sequence"/>
</dbReference>
<dbReference type="OrthoDB" id="2121828at2759"/>
<dbReference type="SUPFAM" id="SSF49503">
    <property type="entry name" value="Cupredoxins"/>
    <property type="match status" value="2"/>
</dbReference>
<evidence type="ECO:0008006" key="8">
    <source>
        <dbReference type="Google" id="ProtNLM"/>
    </source>
</evidence>
<dbReference type="STRING" id="1160509.A0A3N4HPM1"/>
<dbReference type="InterPro" id="IPR045087">
    <property type="entry name" value="Cu-oxidase_fam"/>
</dbReference>
<keyword evidence="7" id="KW-1185">Reference proteome</keyword>
<sequence length="367" mass="42085">MSSVTHWMVSIDQHDFWVITTDFVPVHPVKISKLQVSIGQRYGIIVEGTPLHPYPGDNYWIRIRKARGCGKVKFVLEEAAIIRYDRLSHKIPVSHHTGWPKTFKAPYCNDMNHKHFHPIVPWHVPNPFYKPKSDALMPFNAFEGNERGMATLRASCGYGGQPGRFTRNYIRWSLGDRPFWKDHGGYPTNWFFNNPNFKLLEETFVASSPGYGGTEWQFFVIAANYSDHRHTSIPTSHPIHLHGHDFVILGQSHENYIGLQSLRRFTTLGTFNNPPRRDTALLPNGGFLLMAFKNDNPGAWVIHCHIAFHASAGLAIQIVENPCHNSTKAGQSYADVMDNPMQHKRTCDSWHKWLRHNPHYEQSDNGL</sequence>
<dbReference type="InterPro" id="IPR002355">
    <property type="entry name" value="Cu_oxidase_Cu_BS"/>
</dbReference>
<dbReference type="Pfam" id="PF00394">
    <property type="entry name" value="Cu-oxidase"/>
    <property type="match status" value="1"/>
</dbReference>
<evidence type="ECO:0000256" key="3">
    <source>
        <dbReference type="ARBA" id="ARBA00023002"/>
    </source>
</evidence>
<keyword evidence="3" id="KW-0560">Oxidoreductase</keyword>
<dbReference type="PANTHER" id="PTHR11709:SF71">
    <property type="entry name" value="OXIDOREDUCTASE TPCJ"/>
    <property type="match status" value="1"/>
</dbReference>
<dbReference type="InterPro" id="IPR033138">
    <property type="entry name" value="Cu_oxidase_CS"/>
</dbReference>
<evidence type="ECO:0000256" key="2">
    <source>
        <dbReference type="ARBA" id="ARBA00022723"/>
    </source>
</evidence>
<keyword evidence="2" id="KW-0479">Metal-binding</keyword>
<proteinExistence type="inferred from homology"/>
<dbReference type="PROSITE" id="PS00079">
    <property type="entry name" value="MULTICOPPER_OXIDASE1"/>
    <property type="match status" value="1"/>
</dbReference>
<protein>
    <recommendedName>
        <fullName evidence="8">Cupredoxin</fullName>
    </recommendedName>
</protein>
<dbReference type="Pfam" id="PF07731">
    <property type="entry name" value="Cu-oxidase_2"/>
    <property type="match status" value="1"/>
</dbReference>